<feature type="transmembrane region" description="Helical" evidence="1">
    <location>
        <begin position="12"/>
        <end position="36"/>
    </location>
</feature>
<keyword evidence="4" id="KW-1185">Reference proteome</keyword>
<sequence length="133" mass="14430">MNRSTITTILSIAAWSAVALIGYATLTKVQFIYFVYSRVKPFLFGVNVSTWAHLEHAIAFLTLGSLFALAYPRRTLMVCAIVIGSAVSFELLQTLTPDRHGTVFDASEKIAAGCAGIAAVRLFQFILAGKKEA</sequence>
<reference evidence="3 4" key="2">
    <citation type="submission" date="2018-06" db="EMBL/GenBank/DDBJ databases">
        <title>Comparative genomics of rhizobia nodulating Arachis hypogaea in China.</title>
        <authorList>
            <person name="Li Y."/>
        </authorList>
    </citation>
    <scope>NUCLEOTIDE SEQUENCE [LARGE SCALE GENOMIC DNA]</scope>
    <source>
        <strain evidence="3 4">CCBAU 51658</strain>
    </source>
</reference>
<evidence type="ECO:0000313" key="3">
    <source>
        <dbReference type="EMBL" id="QOZ59525.1"/>
    </source>
</evidence>
<evidence type="ECO:0000256" key="1">
    <source>
        <dbReference type="SAM" id="Phobius"/>
    </source>
</evidence>
<dbReference type="AlphaFoldDB" id="A0A410V4B2"/>
<dbReference type="OrthoDB" id="7908547at2"/>
<dbReference type="Proteomes" id="UP000593880">
    <property type="component" value="Chromosome"/>
</dbReference>
<reference evidence="2" key="1">
    <citation type="journal article" date="2014" name="Int. J. Syst. Evol. Microbiol.">
        <title>Complete genome sequence of Corynebacterium casei LMG S-19264T (=DSM 44701T), isolated from a smear-ripened cheese.</title>
        <authorList>
            <consortium name="US DOE Joint Genome Institute (JGI-PGF)"/>
            <person name="Walter F."/>
            <person name="Albersmeier A."/>
            <person name="Kalinowski J."/>
            <person name="Ruckert C."/>
        </authorList>
    </citation>
    <scope>NUCLEOTIDE SEQUENCE</scope>
    <source>
        <strain evidence="2">CGMCC 1.15034</strain>
    </source>
</reference>
<keyword evidence="1" id="KW-0812">Transmembrane</keyword>
<organism evidence="2 5">
    <name type="scientific">Bradyrhizobium guangdongense</name>
    <dbReference type="NCBI Taxonomy" id="1325090"/>
    <lineage>
        <taxon>Bacteria</taxon>
        <taxon>Pseudomonadati</taxon>
        <taxon>Pseudomonadota</taxon>
        <taxon>Alphaproteobacteria</taxon>
        <taxon>Hyphomicrobiales</taxon>
        <taxon>Nitrobacteraceae</taxon>
        <taxon>Bradyrhizobium</taxon>
    </lineage>
</organism>
<evidence type="ECO:0000313" key="5">
    <source>
        <dbReference type="Proteomes" id="UP000625079"/>
    </source>
</evidence>
<name>A0A410V4B2_9BRAD</name>
<dbReference type="EMBL" id="CP030057">
    <property type="protein sequence ID" value="QOZ59525.1"/>
    <property type="molecule type" value="Genomic_DNA"/>
</dbReference>
<dbReference type="Proteomes" id="UP000625079">
    <property type="component" value="Unassembled WGS sequence"/>
</dbReference>
<reference evidence="2" key="3">
    <citation type="submission" date="2022-12" db="EMBL/GenBank/DDBJ databases">
        <authorList>
            <person name="Sun Q."/>
            <person name="Zhou Y."/>
        </authorList>
    </citation>
    <scope>NUCLEOTIDE SEQUENCE</scope>
    <source>
        <strain evidence="2">CGMCC 1.15034</strain>
    </source>
</reference>
<feature type="transmembrane region" description="Helical" evidence="1">
    <location>
        <begin position="48"/>
        <end position="69"/>
    </location>
</feature>
<proteinExistence type="predicted"/>
<protein>
    <submittedName>
        <fullName evidence="2">Uncharacterized protein</fullName>
    </submittedName>
</protein>
<dbReference type="RefSeq" id="WP_128965139.1">
    <property type="nucleotide sequence ID" value="NZ_BMHC01000033.1"/>
</dbReference>
<evidence type="ECO:0000313" key="2">
    <source>
        <dbReference type="EMBL" id="GGI33736.1"/>
    </source>
</evidence>
<accession>A0A410V4B2</accession>
<keyword evidence="1" id="KW-0472">Membrane</keyword>
<keyword evidence="1" id="KW-1133">Transmembrane helix</keyword>
<evidence type="ECO:0000313" key="4">
    <source>
        <dbReference type="Proteomes" id="UP000593880"/>
    </source>
</evidence>
<dbReference type="EMBL" id="BMHC01000033">
    <property type="protein sequence ID" value="GGI33736.1"/>
    <property type="molecule type" value="Genomic_DNA"/>
</dbReference>
<gene>
    <name evidence="2" type="ORF">GCM10010987_75870</name>
    <name evidence="3" type="ORF">XH86_12860</name>
</gene>